<gene>
    <name evidence="2" type="ORF">BJN41_00920</name>
</gene>
<reference evidence="2 3" key="1">
    <citation type="submission" date="2016-10" db="EMBL/GenBank/DDBJ databases">
        <title>Genome of airborne Acinetobacter sp. 5-2Ac02 in the hospital environment: Species near to Acinetobacter towneri.</title>
        <authorList>
            <person name="Barbosa B."/>
            <person name="Fernandez-Garcia L."/>
            <person name="Gato E."/>
            <person name="Leao R."/>
            <person name="Albano R."/>
            <person name="Fernandez B."/>
            <person name="Fernandez-Cuenca F."/>
            <person name="Marques E."/>
            <person name="Tomas M."/>
        </authorList>
    </citation>
    <scope>NUCLEOTIDE SEQUENCE [LARGE SCALE GENOMIC DNA]</scope>
    <source>
        <strain evidence="2 3">5-2Ac02</strain>
    </source>
</reference>
<accession>A0A1E8E589</accession>
<dbReference type="STRING" id="202956.BJN41_00920"/>
<dbReference type="AlphaFoldDB" id="A0A1E8E589"/>
<protein>
    <recommendedName>
        <fullName evidence="4">Lipoprotein</fullName>
    </recommendedName>
</protein>
<dbReference type="EMBL" id="MKQS01000001">
    <property type="protein sequence ID" value="OFE44719.1"/>
    <property type="molecule type" value="Genomic_DNA"/>
</dbReference>
<keyword evidence="1" id="KW-0732">Signal</keyword>
<feature type="chain" id="PRO_5009213408" description="Lipoprotein" evidence="1">
    <location>
        <begin position="17"/>
        <end position="84"/>
    </location>
</feature>
<proteinExistence type="predicted"/>
<evidence type="ECO:0008006" key="4">
    <source>
        <dbReference type="Google" id="ProtNLM"/>
    </source>
</evidence>
<comment type="caution">
    <text evidence="2">The sequence shown here is derived from an EMBL/GenBank/DDBJ whole genome shotgun (WGS) entry which is preliminary data.</text>
</comment>
<evidence type="ECO:0000313" key="2">
    <source>
        <dbReference type="EMBL" id="OFE44719.1"/>
    </source>
</evidence>
<dbReference type="Proteomes" id="UP000186931">
    <property type="component" value="Unassembled WGS sequence"/>
</dbReference>
<organism evidence="2 3">
    <name type="scientific">Acinetobacter towneri</name>
    <dbReference type="NCBI Taxonomy" id="202956"/>
    <lineage>
        <taxon>Bacteria</taxon>
        <taxon>Pseudomonadati</taxon>
        <taxon>Pseudomonadota</taxon>
        <taxon>Gammaproteobacteria</taxon>
        <taxon>Moraxellales</taxon>
        <taxon>Moraxellaceae</taxon>
        <taxon>Acinetobacter</taxon>
    </lineage>
</organism>
<name>A0A1E8E589_9GAMM</name>
<feature type="signal peptide" evidence="1">
    <location>
        <begin position="1"/>
        <end position="16"/>
    </location>
</feature>
<dbReference type="PROSITE" id="PS51257">
    <property type="entry name" value="PROKAR_LIPOPROTEIN"/>
    <property type="match status" value="1"/>
</dbReference>
<sequence>MKLINLFSIASLIALAGCSSKVVTYDTAGQVIGSCVATQGFILGAKAVCYGGANIQGINYSKVDERTGFLPTIPNNSQISLQQD</sequence>
<dbReference type="RefSeq" id="WP_019836661.1">
    <property type="nucleotide sequence ID" value="NZ_CP183897.1"/>
</dbReference>
<evidence type="ECO:0000256" key="1">
    <source>
        <dbReference type="SAM" id="SignalP"/>
    </source>
</evidence>
<evidence type="ECO:0000313" key="3">
    <source>
        <dbReference type="Proteomes" id="UP000186931"/>
    </source>
</evidence>
<dbReference type="eggNOG" id="ENOG5031RU9">
    <property type="taxonomic scope" value="Bacteria"/>
</dbReference>